<dbReference type="EMBL" id="NNAY01002173">
    <property type="protein sequence ID" value="OXU21869.1"/>
    <property type="molecule type" value="Genomic_DNA"/>
</dbReference>
<comment type="caution">
    <text evidence="2">The sequence shown here is derived from an EMBL/GenBank/DDBJ whole genome shotgun (WGS) entry which is preliminary data.</text>
</comment>
<evidence type="ECO:0000313" key="2">
    <source>
        <dbReference type="EMBL" id="OXU21869.1"/>
    </source>
</evidence>
<accession>A0A232EU28</accession>
<dbReference type="Proteomes" id="UP000215335">
    <property type="component" value="Unassembled WGS sequence"/>
</dbReference>
<proteinExistence type="predicted"/>
<evidence type="ECO:0000256" key="1">
    <source>
        <dbReference type="SAM" id="MobiDB-lite"/>
    </source>
</evidence>
<gene>
    <name evidence="2" type="ORF">TSAR_000189</name>
</gene>
<dbReference type="AlphaFoldDB" id="A0A232EU28"/>
<reference evidence="2 3" key="1">
    <citation type="journal article" date="2017" name="Curr. Biol.">
        <title>The Evolution of Venom by Co-option of Single-Copy Genes.</title>
        <authorList>
            <person name="Martinson E.O."/>
            <person name="Mrinalini"/>
            <person name="Kelkar Y.D."/>
            <person name="Chang C.H."/>
            <person name="Werren J.H."/>
        </authorList>
    </citation>
    <scope>NUCLEOTIDE SEQUENCE [LARGE SCALE GENOMIC DNA]</scope>
    <source>
        <strain evidence="2 3">Alberta</strain>
        <tissue evidence="2">Whole body</tissue>
    </source>
</reference>
<evidence type="ECO:0000313" key="3">
    <source>
        <dbReference type="Proteomes" id="UP000215335"/>
    </source>
</evidence>
<keyword evidence="3" id="KW-1185">Reference proteome</keyword>
<feature type="compositionally biased region" description="Basic residues" evidence="1">
    <location>
        <begin position="105"/>
        <end position="114"/>
    </location>
</feature>
<feature type="region of interest" description="Disordered" evidence="1">
    <location>
        <begin position="95"/>
        <end position="114"/>
    </location>
</feature>
<name>A0A232EU28_9HYME</name>
<organism evidence="2 3">
    <name type="scientific">Trichomalopsis sarcophagae</name>
    <dbReference type="NCBI Taxonomy" id="543379"/>
    <lineage>
        <taxon>Eukaryota</taxon>
        <taxon>Metazoa</taxon>
        <taxon>Ecdysozoa</taxon>
        <taxon>Arthropoda</taxon>
        <taxon>Hexapoda</taxon>
        <taxon>Insecta</taxon>
        <taxon>Pterygota</taxon>
        <taxon>Neoptera</taxon>
        <taxon>Endopterygota</taxon>
        <taxon>Hymenoptera</taxon>
        <taxon>Apocrita</taxon>
        <taxon>Proctotrupomorpha</taxon>
        <taxon>Chalcidoidea</taxon>
        <taxon>Pteromalidae</taxon>
        <taxon>Pteromalinae</taxon>
        <taxon>Trichomalopsis</taxon>
    </lineage>
</organism>
<sequence length="114" mass="13116">MIKLDFYTKSSAIYEDKFLGEGIIVLRPNCQSIINLQKQNRLFEVHRSKLTLSINQISLEDDQLDLNNLFVEISQIILSKLDSDSLLNCALLPQPRRQPSSTKSILKKTSRLRL</sequence>
<protein>
    <submittedName>
        <fullName evidence="2">Uncharacterized protein</fullName>
    </submittedName>
</protein>